<sequence length="261" mass="28079">MRGVTRRTRRLFETKSGRVVLLPLDHGASEGMLSGLEAYPELIRELNETPVQGVILNKGLARTLNASIPLSTQLIVQLTAGTKHGVPTYNQSLVCTPEEALRLGADAVSFQMTIGNDLEEKMLQEFAATVDNAHQLGLPLIASISARGGQIVNELDSSLVGHCIRLGGELGADAVCVPYSGSASSFTRAVQLSPIPVLVMGGPMQPNWKNFLGTMKQALKTGISGVSVGRNIFQHKEPKQALKELCELIHEPEPEEENGHI</sequence>
<dbReference type="AlphaFoldDB" id="A0A1T4X473"/>
<dbReference type="InterPro" id="IPR002915">
    <property type="entry name" value="DeoC/FbaB/LacD_aldolase"/>
</dbReference>
<reference evidence="1 2" key="1">
    <citation type="submission" date="2017-02" db="EMBL/GenBank/DDBJ databases">
        <authorList>
            <person name="Peterson S.W."/>
        </authorList>
    </citation>
    <scope>NUCLEOTIDE SEQUENCE [LARGE SCALE GENOMIC DNA]</scope>
    <source>
        <strain evidence="1 2">DSM 18034</strain>
    </source>
</reference>
<dbReference type="STRING" id="1121442.SAMN02745702_02959"/>
<dbReference type="EMBL" id="FUYA01000020">
    <property type="protein sequence ID" value="SKA84247.1"/>
    <property type="molecule type" value="Genomic_DNA"/>
</dbReference>
<name>A0A1T4X473_9BACT</name>
<dbReference type="SUPFAM" id="SSF51569">
    <property type="entry name" value="Aldolase"/>
    <property type="match status" value="1"/>
</dbReference>
<dbReference type="InterPro" id="IPR041720">
    <property type="entry name" value="FbaB-like"/>
</dbReference>
<dbReference type="InterPro" id="IPR013785">
    <property type="entry name" value="Aldolase_TIM"/>
</dbReference>
<dbReference type="InterPro" id="IPR050456">
    <property type="entry name" value="DeoC/FbaB_aldolase"/>
</dbReference>
<accession>A0A1T4X473</accession>
<evidence type="ECO:0000313" key="2">
    <source>
        <dbReference type="Proteomes" id="UP000189733"/>
    </source>
</evidence>
<dbReference type="PIRSF" id="PIRSF038992">
    <property type="entry name" value="Aldolase_Ia"/>
    <property type="match status" value="1"/>
</dbReference>
<dbReference type="Proteomes" id="UP000189733">
    <property type="component" value="Unassembled WGS sequence"/>
</dbReference>
<organism evidence="1 2">
    <name type="scientific">Desulfobaculum bizertense DSM 18034</name>
    <dbReference type="NCBI Taxonomy" id="1121442"/>
    <lineage>
        <taxon>Bacteria</taxon>
        <taxon>Pseudomonadati</taxon>
        <taxon>Thermodesulfobacteriota</taxon>
        <taxon>Desulfovibrionia</taxon>
        <taxon>Desulfovibrionales</taxon>
        <taxon>Desulfovibrionaceae</taxon>
        <taxon>Desulfobaculum</taxon>
    </lineage>
</organism>
<keyword evidence="2" id="KW-1185">Reference proteome</keyword>
<evidence type="ECO:0000313" key="1">
    <source>
        <dbReference type="EMBL" id="SKA84247.1"/>
    </source>
</evidence>
<dbReference type="GO" id="GO:0004332">
    <property type="term" value="F:fructose-bisphosphate aldolase activity"/>
    <property type="evidence" value="ECO:0007669"/>
    <property type="project" value="InterPro"/>
</dbReference>
<dbReference type="SMART" id="SM01133">
    <property type="entry name" value="DeoC"/>
    <property type="match status" value="1"/>
</dbReference>
<dbReference type="CDD" id="cd00958">
    <property type="entry name" value="DhnA"/>
    <property type="match status" value="1"/>
</dbReference>
<dbReference type="Gene3D" id="3.20.20.70">
    <property type="entry name" value="Aldolase class I"/>
    <property type="match status" value="1"/>
</dbReference>
<dbReference type="Pfam" id="PF01791">
    <property type="entry name" value="DeoC"/>
    <property type="match status" value="1"/>
</dbReference>
<gene>
    <name evidence="1" type="ORF">SAMN02745702_02959</name>
</gene>
<dbReference type="PANTHER" id="PTHR47916:SF1">
    <property type="entry name" value="3-HYDROXY-5-PHOSPHONOOXYPENTANE-2,4-DIONE THIOLASE"/>
    <property type="match status" value="1"/>
</dbReference>
<dbReference type="NCBIfam" id="NF005556">
    <property type="entry name" value="PRK07226.1"/>
    <property type="match status" value="1"/>
</dbReference>
<proteinExistence type="predicted"/>
<dbReference type="OrthoDB" id="5915071at2"/>
<dbReference type="RefSeq" id="WP_078686222.1">
    <property type="nucleotide sequence ID" value="NZ_FUYA01000020.1"/>
</dbReference>
<dbReference type="PANTHER" id="PTHR47916">
    <property type="entry name" value="FRUCTOSE-BISPHOSPHATE ALDOLASE CLASS 1"/>
    <property type="match status" value="1"/>
</dbReference>
<protein>
    <submittedName>
        <fullName evidence="1">Fructose-bisphosphate aldolase, class I</fullName>
    </submittedName>
</protein>